<keyword evidence="1" id="KW-0812">Transmembrane</keyword>
<protein>
    <submittedName>
        <fullName evidence="2">Uncharacterized protein</fullName>
    </submittedName>
</protein>
<proteinExistence type="predicted"/>
<accession>A0A076YQ12</accession>
<keyword evidence="3" id="KW-1185">Reference proteome</keyword>
<organism evidence="2 3">
    <name type="scientific">Rhizobium phage vB_RleM_P10VF</name>
    <dbReference type="NCBI Taxonomy" id="1527770"/>
    <lineage>
        <taxon>Viruses</taxon>
        <taxon>Duplodnaviria</taxon>
        <taxon>Heunggongvirae</taxon>
        <taxon>Uroviricota</taxon>
        <taxon>Caudoviricetes</taxon>
        <taxon>Pootjesviridae</taxon>
        <taxon>Innesvirus</taxon>
        <taxon>Innesvirus P10VF</taxon>
    </lineage>
</organism>
<keyword evidence="1" id="KW-0472">Membrane</keyword>
<feature type="transmembrane region" description="Helical" evidence="1">
    <location>
        <begin position="12"/>
        <end position="32"/>
    </location>
</feature>
<sequence>MKTEYTRKDINGAMTLGFLIGFLSIFALLVAMNEFLGNPARLRECARKNNVYWCKMEAVPTRDFDKLTR</sequence>
<gene>
    <name evidence="2" type="ORF">P10VF_043</name>
</gene>
<dbReference type="RefSeq" id="YP_009099782.1">
    <property type="nucleotide sequence ID" value="NC_025429.1"/>
</dbReference>
<evidence type="ECO:0000313" key="2">
    <source>
        <dbReference type="EMBL" id="AIK68256.1"/>
    </source>
</evidence>
<evidence type="ECO:0000256" key="1">
    <source>
        <dbReference type="SAM" id="Phobius"/>
    </source>
</evidence>
<dbReference type="EMBL" id="KM199770">
    <property type="protein sequence ID" value="AIK68256.1"/>
    <property type="molecule type" value="Genomic_DNA"/>
</dbReference>
<dbReference type="GeneID" id="22109592"/>
<dbReference type="Proteomes" id="UP000204140">
    <property type="component" value="Segment"/>
</dbReference>
<name>A0A076YQ12_9CAUD</name>
<keyword evidence="1" id="KW-1133">Transmembrane helix</keyword>
<reference evidence="2 3" key="1">
    <citation type="submission" date="2014-07" db="EMBL/GenBank/DDBJ databases">
        <title>Isolation and characterization of Rhizobium leguminosarum phages from western Canadian soils and complete genome sequences of rhizobiophages vB_RleS_L338C and vB_RleM_P10VF.</title>
        <authorList>
            <person name="Restrepo-Cordoba M."/>
            <person name="Halmillawewa A.P."/>
            <person name="Perry B."/>
            <person name="Hynes M.F."/>
            <person name="Yost C.K."/>
        </authorList>
    </citation>
    <scope>NUCLEOTIDE SEQUENCE [LARGE SCALE GENOMIC DNA]</scope>
</reference>
<evidence type="ECO:0000313" key="3">
    <source>
        <dbReference type="Proteomes" id="UP000204140"/>
    </source>
</evidence>
<dbReference type="KEGG" id="vg:22109592"/>